<comment type="caution">
    <text evidence="7">The sequence shown here is derived from an EMBL/GenBank/DDBJ whole genome shotgun (WGS) entry which is preliminary data.</text>
</comment>
<proteinExistence type="inferred from homology"/>
<keyword evidence="4" id="KW-0456">Lyase</keyword>
<dbReference type="PANTHER" id="PTHR43525">
    <property type="entry name" value="PROTEIN MALY"/>
    <property type="match status" value="1"/>
</dbReference>
<dbReference type="GO" id="GO:0047804">
    <property type="term" value="F:cysteine-S-conjugate beta-lyase activity"/>
    <property type="evidence" value="ECO:0007669"/>
    <property type="project" value="UniProtKB-EC"/>
</dbReference>
<dbReference type="EC" id="4.4.1.13" evidence="2"/>
<dbReference type="InterPro" id="IPR015422">
    <property type="entry name" value="PyrdxlP-dep_Trfase_small"/>
</dbReference>
<dbReference type="Pfam" id="PF00155">
    <property type="entry name" value="Aminotran_1_2"/>
    <property type="match status" value="1"/>
</dbReference>
<dbReference type="InterPro" id="IPR015424">
    <property type="entry name" value="PyrdxlP-dep_Trfase"/>
</dbReference>
<dbReference type="CDD" id="cd00609">
    <property type="entry name" value="AAT_like"/>
    <property type="match status" value="1"/>
</dbReference>
<evidence type="ECO:0000256" key="1">
    <source>
        <dbReference type="ARBA" id="ARBA00001933"/>
    </source>
</evidence>
<dbReference type="InterPro" id="IPR027619">
    <property type="entry name" value="C-S_lyase_PatB-like"/>
</dbReference>
<comment type="similarity">
    <text evidence="5">Belongs to the class-II pyridoxal-phosphate-dependent aminotransferase family. MalY/PatB cystathionine beta-lyase subfamily.</text>
</comment>
<dbReference type="InterPro" id="IPR051798">
    <property type="entry name" value="Class-II_PLP-Dep_Aminotrans"/>
</dbReference>
<keyword evidence="7" id="KW-0032">Aminotransferase</keyword>
<protein>
    <recommendedName>
        <fullName evidence="2">cysteine-S-conjugate beta-lyase</fullName>
        <ecNumber evidence="2">4.4.1.13</ecNumber>
    </recommendedName>
</protein>
<organism evidence="7 8">
    <name type="scientific">Candidatus Blautia pullicola</name>
    <dbReference type="NCBI Taxonomy" id="2838498"/>
    <lineage>
        <taxon>Bacteria</taxon>
        <taxon>Bacillati</taxon>
        <taxon>Bacillota</taxon>
        <taxon>Clostridia</taxon>
        <taxon>Lachnospirales</taxon>
        <taxon>Lachnospiraceae</taxon>
        <taxon>Blautia</taxon>
    </lineage>
</organism>
<dbReference type="GO" id="GO:0008483">
    <property type="term" value="F:transaminase activity"/>
    <property type="evidence" value="ECO:0007669"/>
    <property type="project" value="UniProtKB-KW"/>
</dbReference>
<accession>A0A9D2FT78</accession>
<keyword evidence="3" id="KW-0663">Pyridoxal phosphate</keyword>
<feature type="domain" description="Aminotransferase class I/classII large" evidence="6">
    <location>
        <begin position="35"/>
        <end position="377"/>
    </location>
</feature>
<dbReference type="NCBIfam" id="TIGR04350">
    <property type="entry name" value="C_S_lyase_PatB"/>
    <property type="match status" value="1"/>
</dbReference>
<dbReference type="InterPro" id="IPR015421">
    <property type="entry name" value="PyrdxlP-dep_Trfase_major"/>
</dbReference>
<evidence type="ECO:0000256" key="2">
    <source>
        <dbReference type="ARBA" id="ARBA00012224"/>
    </source>
</evidence>
<dbReference type="Proteomes" id="UP000824056">
    <property type="component" value="Unassembled WGS sequence"/>
</dbReference>
<gene>
    <name evidence="7" type="ORF">H9809_09960</name>
</gene>
<comment type="cofactor">
    <cofactor evidence="1">
        <name>pyridoxal 5'-phosphate</name>
        <dbReference type="ChEBI" id="CHEBI:597326"/>
    </cofactor>
</comment>
<dbReference type="AlphaFoldDB" id="A0A9D2FT78"/>
<dbReference type="Gene3D" id="3.40.640.10">
    <property type="entry name" value="Type I PLP-dependent aspartate aminotransferase-like (Major domain)"/>
    <property type="match status" value="1"/>
</dbReference>
<dbReference type="Gene3D" id="3.90.1150.10">
    <property type="entry name" value="Aspartate Aminotransferase, domain 1"/>
    <property type="match status" value="1"/>
</dbReference>
<evidence type="ECO:0000313" key="7">
    <source>
        <dbReference type="EMBL" id="HIZ66206.1"/>
    </source>
</evidence>
<evidence type="ECO:0000313" key="8">
    <source>
        <dbReference type="Proteomes" id="UP000824056"/>
    </source>
</evidence>
<reference evidence="7" key="2">
    <citation type="submission" date="2021-04" db="EMBL/GenBank/DDBJ databases">
        <authorList>
            <person name="Gilroy R."/>
        </authorList>
    </citation>
    <scope>NUCLEOTIDE SEQUENCE</scope>
    <source>
        <strain evidence="7">1068</strain>
    </source>
</reference>
<dbReference type="EMBL" id="DXBG01000234">
    <property type="protein sequence ID" value="HIZ66206.1"/>
    <property type="molecule type" value="Genomic_DNA"/>
</dbReference>
<dbReference type="PANTHER" id="PTHR43525:SF1">
    <property type="entry name" value="PROTEIN MALY"/>
    <property type="match status" value="1"/>
</dbReference>
<sequence>MKYDFDRITDRRNTGAMKWNVEKDQLPMWVADMDFQTAPEIIECLNRRVSHGIYGYTELNNQWYEAYRSWWRKRHGFEIRKEWLLFCTGVVPAISSIVRKMTTPAENVVVMTPVYNIFFNSILNNGRNVLENRLILKEGNYEIDFKDLEKKLSNPQTSMLILCNPHNPIGKIWDRNTLERIGDLCRKNHVLVLSDEIHCDITAPGKEYVPFASVSENCRENSITCVAPTKAFNLAGLQTAAVIIPDENLRHKVNRGLNTDEVAEPNAFAAIAPIAAFEKGEQWLDELREYLFENRRYAENFIANHIEGVRTVSADATYLLWLDCRALSGNSSELCRFLRIHTGLILSDGEEYRDGGGFLRMNLACPRARLEEGLKRLAAGIKNYLVYQRTK</sequence>
<evidence type="ECO:0000259" key="6">
    <source>
        <dbReference type="Pfam" id="PF00155"/>
    </source>
</evidence>
<reference evidence="7" key="1">
    <citation type="journal article" date="2021" name="PeerJ">
        <title>Extensive microbial diversity within the chicken gut microbiome revealed by metagenomics and culture.</title>
        <authorList>
            <person name="Gilroy R."/>
            <person name="Ravi A."/>
            <person name="Getino M."/>
            <person name="Pursley I."/>
            <person name="Horton D.L."/>
            <person name="Alikhan N.F."/>
            <person name="Baker D."/>
            <person name="Gharbi K."/>
            <person name="Hall N."/>
            <person name="Watson M."/>
            <person name="Adriaenssens E.M."/>
            <person name="Foster-Nyarko E."/>
            <person name="Jarju S."/>
            <person name="Secka A."/>
            <person name="Antonio M."/>
            <person name="Oren A."/>
            <person name="Chaudhuri R.R."/>
            <person name="La Ragione R."/>
            <person name="Hildebrand F."/>
            <person name="Pallen M.J."/>
        </authorList>
    </citation>
    <scope>NUCLEOTIDE SEQUENCE</scope>
    <source>
        <strain evidence="7">1068</strain>
    </source>
</reference>
<dbReference type="GO" id="GO:0030170">
    <property type="term" value="F:pyridoxal phosphate binding"/>
    <property type="evidence" value="ECO:0007669"/>
    <property type="project" value="InterPro"/>
</dbReference>
<name>A0A9D2FT78_9FIRM</name>
<evidence type="ECO:0000256" key="5">
    <source>
        <dbReference type="ARBA" id="ARBA00037974"/>
    </source>
</evidence>
<keyword evidence="7" id="KW-0808">Transferase</keyword>
<evidence type="ECO:0000256" key="3">
    <source>
        <dbReference type="ARBA" id="ARBA00022898"/>
    </source>
</evidence>
<dbReference type="SUPFAM" id="SSF53383">
    <property type="entry name" value="PLP-dependent transferases"/>
    <property type="match status" value="1"/>
</dbReference>
<evidence type="ECO:0000256" key="4">
    <source>
        <dbReference type="ARBA" id="ARBA00023239"/>
    </source>
</evidence>
<dbReference type="InterPro" id="IPR004839">
    <property type="entry name" value="Aminotransferase_I/II_large"/>
</dbReference>